<sequence>MMADEKVVIFENVNLPAQGFAHMEEIRRQGKLCDVTLKVGDEKFTAHRIVLASTIPYFEAMFTHNMVESKRDEICMQGIEASALEALVNFAYTGKVQISDENVQSLLIGANFLNLYEVKESCCEFITTRLSPANVLGARQFGDQLMEPTIVTCCNSYINRHFTDVTGSEEFNNLPKSDVIDIISRDELNISSEEQVFEASLEWVKQSPEERAEFLPDLVAQVRLPLLTPHYLADVVGTEELIKSSLPCRDLLDEAKDFHLMPERRHHMNSSRTRPRLCTEIVEYIVAVGGLTSSGDSVCTVEIFNPLVGKWTKSTPMRTLRSRVGVSVLDGELYAIGGYNGTARLDTVEVFEPSTMEWKAVAPLTCPRSALGAASMDGRLYVCGGFDGMTSLDTVECYTKTSNKWRSLTRMTRPRSAAGIVAFDGKIYALGGHDGLSIFDSVECYNKTTRQWVSVCPMQSRRCRLGAVALNGRLYAAGGYDGQRFLKTCEYYDPLLNKWKSVAPMTVPRSRVALVASCGKLYAIGGYDGQNNLTCVEMYDPALDEWVLAPPMVAHEGGVGVGVIPKAFDCKDAFKSAKSLISQSSFSSLRTKAKYS</sequence>
<dbReference type="SMART" id="SM00225">
    <property type="entry name" value="BTB"/>
    <property type="match status" value="1"/>
</dbReference>
<dbReference type="CDD" id="cd18247">
    <property type="entry name" value="BTB_POZ_KLHL18"/>
    <property type="match status" value="1"/>
</dbReference>
<evidence type="ECO:0000259" key="3">
    <source>
        <dbReference type="PROSITE" id="PS50097"/>
    </source>
</evidence>
<keyword evidence="1" id="KW-0880">Kelch repeat</keyword>
<keyword evidence="2" id="KW-0677">Repeat</keyword>
<reference evidence="4" key="1">
    <citation type="submission" date="2020-06" db="EMBL/GenBank/DDBJ databases">
        <title>Draft genome of Bugula neritina, a colonial animal packing powerful symbionts and potential medicines.</title>
        <authorList>
            <person name="Rayko M."/>
        </authorList>
    </citation>
    <scope>NUCLEOTIDE SEQUENCE [LARGE SCALE GENOMIC DNA]</scope>
    <source>
        <strain evidence="4">Kwan_BN1</strain>
    </source>
</reference>
<dbReference type="OrthoDB" id="45365at2759"/>
<dbReference type="FunFam" id="1.25.40.420:FF:000001">
    <property type="entry name" value="Kelch-like family member 12"/>
    <property type="match status" value="1"/>
</dbReference>
<dbReference type="InterPro" id="IPR011705">
    <property type="entry name" value="BACK"/>
</dbReference>
<dbReference type="Pfam" id="PF00651">
    <property type="entry name" value="BTB"/>
    <property type="match status" value="1"/>
</dbReference>
<dbReference type="PROSITE" id="PS50097">
    <property type="entry name" value="BTB"/>
    <property type="match status" value="1"/>
</dbReference>
<dbReference type="InterPro" id="IPR017096">
    <property type="entry name" value="BTB-kelch_protein"/>
</dbReference>
<dbReference type="SMART" id="SM00875">
    <property type="entry name" value="BACK"/>
    <property type="match status" value="1"/>
</dbReference>
<dbReference type="Gene3D" id="3.30.710.10">
    <property type="entry name" value="Potassium Channel Kv1.1, Chain A"/>
    <property type="match status" value="1"/>
</dbReference>
<name>A0A7J7KAW6_BUGNE</name>
<dbReference type="PANTHER" id="PTHR24412:SF497">
    <property type="entry name" value="KELCH-LIKE PROTEIN 18"/>
    <property type="match status" value="1"/>
</dbReference>
<accession>A0A7J7KAW6</accession>
<organism evidence="4 5">
    <name type="scientific">Bugula neritina</name>
    <name type="common">Brown bryozoan</name>
    <name type="synonym">Sertularia neritina</name>
    <dbReference type="NCBI Taxonomy" id="10212"/>
    <lineage>
        <taxon>Eukaryota</taxon>
        <taxon>Metazoa</taxon>
        <taxon>Spiralia</taxon>
        <taxon>Lophotrochozoa</taxon>
        <taxon>Bryozoa</taxon>
        <taxon>Gymnolaemata</taxon>
        <taxon>Cheilostomatida</taxon>
        <taxon>Flustrina</taxon>
        <taxon>Buguloidea</taxon>
        <taxon>Bugulidae</taxon>
        <taxon>Bugula</taxon>
    </lineage>
</organism>
<dbReference type="Gene3D" id="2.120.10.80">
    <property type="entry name" value="Kelch-type beta propeller"/>
    <property type="match status" value="1"/>
</dbReference>
<gene>
    <name evidence="4" type="ORF">EB796_006609</name>
</gene>
<dbReference type="InterPro" id="IPR030603">
    <property type="entry name" value="KLHL18_BTB/POZ"/>
</dbReference>
<dbReference type="Pfam" id="PF24681">
    <property type="entry name" value="Kelch_KLHDC2_KLHL20_DRC7"/>
    <property type="match status" value="1"/>
</dbReference>
<dbReference type="SUPFAM" id="SSF54695">
    <property type="entry name" value="POZ domain"/>
    <property type="match status" value="1"/>
</dbReference>
<evidence type="ECO:0000313" key="4">
    <source>
        <dbReference type="EMBL" id="KAF6035084.1"/>
    </source>
</evidence>
<dbReference type="Proteomes" id="UP000593567">
    <property type="component" value="Unassembled WGS sequence"/>
</dbReference>
<dbReference type="PANTHER" id="PTHR24412">
    <property type="entry name" value="KELCH PROTEIN"/>
    <property type="match status" value="1"/>
</dbReference>
<dbReference type="InterPro" id="IPR006652">
    <property type="entry name" value="Kelch_1"/>
</dbReference>
<feature type="domain" description="BTB" evidence="3">
    <location>
        <begin position="33"/>
        <end position="100"/>
    </location>
</feature>
<evidence type="ECO:0000256" key="1">
    <source>
        <dbReference type="ARBA" id="ARBA00022441"/>
    </source>
</evidence>
<keyword evidence="5" id="KW-1185">Reference proteome</keyword>
<dbReference type="SMART" id="SM00612">
    <property type="entry name" value="Kelch"/>
    <property type="match status" value="6"/>
</dbReference>
<dbReference type="InterPro" id="IPR011333">
    <property type="entry name" value="SKP1/BTB/POZ_sf"/>
</dbReference>
<dbReference type="AlphaFoldDB" id="A0A7J7KAW6"/>
<dbReference type="InterPro" id="IPR015915">
    <property type="entry name" value="Kelch-typ_b-propeller"/>
</dbReference>
<dbReference type="Gene3D" id="1.25.40.420">
    <property type="match status" value="1"/>
</dbReference>
<dbReference type="Pfam" id="PF07707">
    <property type="entry name" value="BACK"/>
    <property type="match status" value="1"/>
</dbReference>
<dbReference type="InterPro" id="IPR000210">
    <property type="entry name" value="BTB/POZ_dom"/>
</dbReference>
<dbReference type="Pfam" id="PF01344">
    <property type="entry name" value="Kelch_1"/>
    <property type="match status" value="2"/>
</dbReference>
<dbReference type="FunFam" id="3.30.710.10:FF:000001">
    <property type="entry name" value="Kelch-like family member 20"/>
    <property type="match status" value="1"/>
</dbReference>
<dbReference type="EMBL" id="VXIV02000941">
    <property type="protein sequence ID" value="KAF6035084.1"/>
    <property type="molecule type" value="Genomic_DNA"/>
</dbReference>
<proteinExistence type="predicted"/>
<dbReference type="SUPFAM" id="SSF117281">
    <property type="entry name" value="Kelch motif"/>
    <property type="match status" value="2"/>
</dbReference>
<evidence type="ECO:0000256" key="2">
    <source>
        <dbReference type="ARBA" id="ARBA00022737"/>
    </source>
</evidence>
<dbReference type="PIRSF" id="PIRSF037037">
    <property type="entry name" value="Kelch-like_protein_gigaxonin"/>
    <property type="match status" value="1"/>
</dbReference>
<comment type="caution">
    <text evidence="4">The sequence shown here is derived from an EMBL/GenBank/DDBJ whole genome shotgun (WGS) entry which is preliminary data.</text>
</comment>
<protein>
    <submittedName>
        <fullName evidence="4">KLHL18</fullName>
    </submittedName>
</protein>
<evidence type="ECO:0000313" key="5">
    <source>
        <dbReference type="Proteomes" id="UP000593567"/>
    </source>
</evidence>